<evidence type="ECO:0000313" key="2">
    <source>
        <dbReference type="EMBL" id="SHK43557.1"/>
    </source>
</evidence>
<sequence length="296" mass="34070">MKKLIFLFIVLWVGGSASLLAQNDQVVLSETITWLERKINITYFNAQTNEWWSNRFFYNSETGVINIKNTSSDVPSFLNRKSYYDRKVLLSDLDASSIKVHDVNEDQGRIVYGQVVQVNVIGNQKKIQRIKNDRPSFNEFFLQIPVPHTYDSLHVTADSIKVKLALAIELSSKIKPTDDEEQNAHTVLSMLHGEFKGTDETVIRFTRIQDNAFEIEQKNGDQYVKEGLIGFDEVNNNFYQWTINKGQRERLTLAIKSTEKVYLENSDGGYTISIHGTNHFSITEDGVHADFYRQED</sequence>
<keyword evidence="3" id="KW-1185">Reference proteome</keyword>
<evidence type="ECO:0000313" key="3">
    <source>
        <dbReference type="Proteomes" id="UP000184474"/>
    </source>
</evidence>
<name>A0A1M6SG68_REIAG</name>
<evidence type="ECO:0000256" key="1">
    <source>
        <dbReference type="SAM" id="SignalP"/>
    </source>
</evidence>
<keyword evidence="1" id="KW-0732">Signal</keyword>
<protein>
    <submittedName>
        <fullName evidence="2">Uncharacterized protein</fullName>
    </submittedName>
</protein>
<reference evidence="3" key="1">
    <citation type="submission" date="2016-11" db="EMBL/GenBank/DDBJ databases">
        <authorList>
            <person name="Varghese N."/>
            <person name="Submissions S."/>
        </authorList>
    </citation>
    <scope>NUCLEOTIDE SEQUENCE [LARGE SCALE GENOMIC DNA]</scope>
    <source>
        <strain evidence="3">DSM 26134</strain>
    </source>
</reference>
<proteinExistence type="predicted"/>
<feature type="signal peptide" evidence="1">
    <location>
        <begin position="1"/>
        <end position="21"/>
    </location>
</feature>
<dbReference type="EMBL" id="FRAA01000005">
    <property type="protein sequence ID" value="SHK43557.1"/>
    <property type="molecule type" value="Genomic_DNA"/>
</dbReference>
<accession>A0A1M6SG68</accession>
<feature type="chain" id="PRO_5012770973" evidence="1">
    <location>
        <begin position="22"/>
        <end position="296"/>
    </location>
</feature>
<dbReference type="STRING" id="156994.SAMN04488028_1054"/>
<organism evidence="2 3">
    <name type="scientific">Reichenbachiella agariperforans</name>
    <dbReference type="NCBI Taxonomy" id="156994"/>
    <lineage>
        <taxon>Bacteria</taxon>
        <taxon>Pseudomonadati</taxon>
        <taxon>Bacteroidota</taxon>
        <taxon>Cytophagia</taxon>
        <taxon>Cytophagales</taxon>
        <taxon>Reichenbachiellaceae</taxon>
        <taxon>Reichenbachiella</taxon>
    </lineage>
</organism>
<dbReference type="RefSeq" id="WP_073122999.1">
    <property type="nucleotide sequence ID" value="NZ_FRAA01000005.1"/>
</dbReference>
<gene>
    <name evidence="2" type="ORF">SAMN04488028_1054</name>
</gene>
<dbReference type="AlphaFoldDB" id="A0A1M6SG68"/>
<dbReference type="Proteomes" id="UP000184474">
    <property type="component" value="Unassembled WGS sequence"/>
</dbReference>